<dbReference type="PROSITE" id="PS51257">
    <property type="entry name" value="PROKAR_LIPOPROTEIN"/>
    <property type="match status" value="1"/>
</dbReference>
<protein>
    <submittedName>
        <fullName evidence="2">Extracellular solute-binding protein</fullName>
    </submittedName>
</protein>
<evidence type="ECO:0000313" key="2">
    <source>
        <dbReference type="EMBL" id="MDZ8160556.1"/>
    </source>
</evidence>
<feature type="signal peptide" evidence="1">
    <location>
        <begin position="1"/>
        <end position="24"/>
    </location>
</feature>
<proteinExistence type="predicted"/>
<comment type="caution">
    <text evidence="2">The sequence shown here is derived from an EMBL/GenBank/DDBJ whole genome shotgun (WGS) entry which is preliminary data.</text>
</comment>
<dbReference type="PANTHER" id="PTHR43649:SF32">
    <property type="entry name" value="SUGAR BINDING SECRETED PROTEIN"/>
    <property type="match status" value="1"/>
</dbReference>
<dbReference type="EMBL" id="JAWJYN010000001">
    <property type="protein sequence ID" value="MDZ8160556.1"/>
    <property type="molecule type" value="Genomic_DNA"/>
</dbReference>
<reference evidence="2 3" key="1">
    <citation type="submission" date="2023-10" db="EMBL/GenBank/DDBJ databases">
        <title>Microbacterium xanthum sp. nov., isolated from seaweed.</title>
        <authorList>
            <person name="Lee S.D."/>
        </authorList>
    </citation>
    <scope>NUCLEOTIDE SEQUENCE [LARGE SCALE GENOMIC DNA]</scope>
    <source>
        <strain evidence="2 3">KCTC 19124</strain>
    </source>
</reference>
<dbReference type="Gene3D" id="3.40.190.10">
    <property type="entry name" value="Periplasmic binding protein-like II"/>
    <property type="match status" value="1"/>
</dbReference>
<evidence type="ECO:0000256" key="1">
    <source>
        <dbReference type="SAM" id="SignalP"/>
    </source>
</evidence>
<organism evidence="2 3">
    <name type="scientific">Microbacterium aquimaris</name>
    <dbReference type="NCBI Taxonomy" id="459816"/>
    <lineage>
        <taxon>Bacteria</taxon>
        <taxon>Bacillati</taxon>
        <taxon>Actinomycetota</taxon>
        <taxon>Actinomycetes</taxon>
        <taxon>Micrococcales</taxon>
        <taxon>Microbacteriaceae</taxon>
        <taxon>Microbacterium</taxon>
    </lineage>
</organism>
<dbReference type="Proteomes" id="UP001291912">
    <property type="component" value="Unassembled WGS sequence"/>
</dbReference>
<feature type="chain" id="PRO_5046472644" evidence="1">
    <location>
        <begin position="25"/>
        <end position="426"/>
    </location>
</feature>
<dbReference type="InterPro" id="IPR050490">
    <property type="entry name" value="Bact_solute-bd_prot1"/>
</dbReference>
<keyword evidence="3" id="KW-1185">Reference proteome</keyword>
<keyword evidence="1" id="KW-0732">Signal</keyword>
<gene>
    <name evidence="2" type="ORF">R2Q92_01825</name>
</gene>
<dbReference type="Pfam" id="PF13416">
    <property type="entry name" value="SBP_bac_8"/>
    <property type="match status" value="1"/>
</dbReference>
<sequence>MKSRAMRRTAVAAAAASATALVLAGCAGGSDSSSSGSGDEEIELTIATFNDFGYTDALLQEYMDENPNITIVHNRAATSNDARANYFQKLGKTGLADIEAIEVDWLPEVMEYSDLLAPVPADLTDRWLDWKVEAATDADGNLIGYGTDIGPEGVCYRSDLFAEAGLPTDRDEVAALLEGDWSTYFDLGAQYVEATGNAFFDSAGGTYQGMVNQLPAAYEDPETGEIIATENPEVSEIYNQVLDASADQSAHLGQWSDDWFAGLSNGAFATMLCPGWMLGVIEGNAPDTTGWDIADVFPNGGGNWGGSYLTVPGNGENVEAAQALADWLTAPEQQVKAFEEAGTFPSQNEALTDPTLLEASNAYFNDAPVGTILSDRATAVTVSPFKGEYYFQINDAMQQALTRVEDGTQDAQTSWDQWVSEVDLIG</sequence>
<accession>A0ABU5N398</accession>
<dbReference type="RefSeq" id="WP_194423261.1">
    <property type="nucleotide sequence ID" value="NZ_BAAAPT010000001.1"/>
</dbReference>
<dbReference type="SUPFAM" id="SSF53850">
    <property type="entry name" value="Periplasmic binding protein-like II"/>
    <property type="match status" value="1"/>
</dbReference>
<dbReference type="InterPro" id="IPR006059">
    <property type="entry name" value="SBP"/>
</dbReference>
<dbReference type="PANTHER" id="PTHR43649">
    <property type="entry name" value="ARABINOSE-BINDING PROTEIN-RELATED"/>
    <property type="match status" value="1"/>
</dbReference>
<evidence type="ECO:0000313" key="3">
    <source>
        <dbReference type="Proteomes" id="UP001291912"/>
    </source>
</evidence>
<name>A0ABU5N398_9MICO</name>